<protein>
    <submittedName>
        <fullName evidence="2">Transcriptional regulator PpsR</fullName>
    </submittedName>
</protein>
<dbReference type="SUPFAM" id="SSF46689">
    <property type="entry name" value="Homeodomain-like"/>
    <property type="match status" value="1"/>
</dbReference>
<dbReference type="RefSeq" id="WP_133343563.1">
    <property type="nucleotide sequence ID" value="NZ_SMZO01000036.1"/>
</dbReference>
<dbReference type="Pfam" id="PF13426">
    <property type="entry name" value="PAS_9"/>
    <property type="match status" value="2"/>
</dbReference>
<feature type="domain" description="PAS" evidence="1">
    <location>
        <begin position="163"/>
        <end position="230"/>
    </location>
</feature>
<dbReference type="SMART" id="SM00091">
    <property type="entry name" value="PAS"/>
    <property type="match status" value="3"/>
</dbReference>
<feature type="domain" description="PAS" evidence="1">
    <location>
        <begin position="283"/>
        <end position="352"/>
    </location>
</feature>
<dbReference type="EMBL" id="SMZO01000036">
    <property type="protein sequence ID" value="TDL86048.1"/>
    <property type="molecule type" value="Genomic_DNA"/>
</dbReference>
<reference evidence="2 3" key="1">
    <citation type="submission" date="2019-03" db="EMBL/GenBank/DDBJ databases">
        <title>Rhodobacteraceae bacterium SM1902, a new member of the family Rhodobacteraceae isolated from Yantai.</title>
        <authorList>
            <person name="Sun Y."/>
        </authorList>
    </citation>
    <scope>NUCLEOTIDE SEQUENCE [LARGE SCALE GENOMIC DNA]</scope>
    <source>
        <strain evidence="2 3">SM1902</strain>
    </source>
</reference>
<accession>A0A4R6ATL2</accession>
<evidence type="ECO:0000313" key="2">
    <source>
        <dbReference type="EMBL" id="TDL86048.1"/>
    </source>
</evidence>
<feature type="domain" description="PAS" evidence="1">
    <location>
        <begin position="26"/>
        <end position="92"/>
    </location>
</feature>
<dbReference type="OrthoDB" id="5499170at2"/>
<dbReference type="Pfam" id="PF02954">
    <property type="entry name" value="HTH_8"/>
    <property type="match status" value="1"/>
</dbReference>
<dbReference type="Proteomes" id="UP000294562">
    <property type="component" value="Unassembled WGS sequence"/>
</dbReference>
<comment type="caution">
    <text evidence="2">The sequence shown here is derived from an EMBL/GenBank/DDBJ whole genome shotgun (WGS) entry which is preliminary data.</text>
</comment>
<dbReference type="InterPro" id="IPR011785">
    <property type="entry name" value="Tscrpt_reg_PpsR-CrtJ"/>
</dbReference>
<dbReference type="InterPro" id="IPR035965">
    <property type="entry name" value="PAS-like_dom_sf"/>
</dbReference>
<dbReference type="InterPro" id="IPR000014">
    <property type="entry name" value="PAS"/>
</dbReference>
<sequence>MKAAGIRNGTTPGAADWGGLSTIEPKSLGGIVAAASDITILIDAAGVVSALMINDSSRDLGNLDHWVGRSIRDFLTSESIPKFDAAVEQLEAFHGHSKAVELNHSDNAVWDFPIQYTFHPIESDGGVLMMGRDLRPIAETQRQLVQAQIALERGYEAQREFDSRYRLLLATVTDAIVLVSLGDGRVSDLNDNAADLLDQARKDVVGTVFASHFENVRRSEMETKLVNSALSEGSDPILMPTARSGQVLRIASSVFRVGSDRVVICRLVPHEDTPRMESGGMGALLESLFAKAVEGVLFTDTRGAVRNANDRFLSMVDAAHLPALKGRNLVEFLARGQVDLGVILDNVMSSGQVRLYATELISDFGSKIPVEISATLLGEGRDAHIAFVFRDSGRMDALRLPTAEGENTAQQNILELVGSASLKEIVAETNDVIEKLCIETAIKLTNNNRVAAAEMLGMSRQSLYVKLRKYDFLKKGEED</sequence>
<dbReference type="GO" id="GO:0043565">
    <property type="term" value="F:sequence-specific DNA binding"/>
    <property type="evidence" value="ECO:0007669"/>
    <property type="project" value="InterPro"/>
</dbReference>
<dbReference type="InterPro" id="IPR002197">
    <property type="entry name" value="HTH_Fis"/>
</dbReference>
<dbReference type="InterPro" id="IPR009057">
    <property type="entry name" value="Homeodomain-like_sf"/>
</dbReference>
<dbReference type="Gene3D" id="1.10.10.60">
    <property type="entry name" value="Homeodomain-like"/>
    <property type="match status" value="1"/>
</dbReference>
<name>A0A4R6ATL2_9RHOB</name>
<organism evidence="2 3">
    <name type="scientific">Meridianimarinicoccus aquatilis</name>
    <dbReference type="NCBI Taxonomy" id="2552766"/>
    <lineage>
        <taxon>Bacteria</taxon>
        <taxon>Pseudomonadati</taxon>
        <taxon>Pseudomonadota</taxon>
        <taxon>Alphaproteobacteria</taxon>
        <taxon>Rhodobacterales</taxon>
        <taxon>Paracoccaceae</taxon>
        <taxon>Meridianimarinicoccus</taxon>
    </lineage>
</organism>
<dbReference type="NCBIfam" id="TIGR02040">
    <property type="entry name" value="PpsR-CrtJ"/>
    <property type="match status" value="1"/>
</dbReference>
<dbReference type="Gene3D" id="3.30.450.20">
    <property type="entry name" value="PAS domain"/>
    <property type="match status" value="2"/>
</dbReference>
<dbReference type="CDD" id="cd00130">
    <property type="entry name" value="PAS"/>
    <property type="match status" value="1"/>
</dbReference>
<gene>
    <name evidence="2" type="primary">ppsR</name>
    <name evidence="2" type="ORF">E2L05_14165</name>
</gene>
<dbReference type="SUPFAM" id="SSF55785">
    <property type="entry name" value="PYP-like sensor domain (PAS domain)"/>
    <property type="match status" value="2"/>
</dbReference>
<dbReference type="AlphaFoldDB" id="A0A4R6ATL2"/>
<evidence type="ECO:0000259" key="1">
    <source>
        <dbReference type="SMART" id="SM00091"/>
    </source>
</evidence>
<dbReference type="Gene3D" id="1.20.5.430">
    <property type="match status" value="1"/>
</dbReference>
<evidence type="ECO:0000313" key="3">
    <source>
        <dbReference type="Proteomes" id="UP000294562"/>
    </source>
</evidence>
<dbReference type="Pfam" id="PF13188">
    <property type="entry name" value="PAS_8"/>
    <property type="match status" value="1"/>
</dbReference>
<keyword evidence="3" id="KW-1185">Reference proteome</keyword>
<proteinExistence type="predicted"/>
<dbReference type="PRINTS" id="PR01590">
    <property type="entry name" value="HTHFIS"/>
</dbReference>